<organism evidence="5 6">
    <name type="scientific">Polaromonas naphthalenivorans (strain CJ2)</name>
    <dbReference type="NCBI Taxonomy" id="365044"/>
    <lineage>
        <taxon>Bacteria</taxon>
        <taxon>Pseudomonadati</taxon>
        <taxon>Pseudomonadota</taxon>
        <taxon>Betaproteobacteria</taxon>
        <taxon>Burkholderiales</taxon>
        <taxon>Comamonadaceae</taxon>
        <taxon>Polaromonas</taxon>
    </lineage>
</organism>
<accession>A1VRI9</accession>
<keyword evidence="3" id="KW-0732">Signal</keyword>
<dbReference type="NCBIfam" id="TIGR01730">
    <property type="entry name" value="RND_mfp"/>
    <property type="match status" value="1"/>
</dbReference>
<dbReference type="InterPro" id="IPR058637">
    <property type="entry name" value="YknX-like_C"/>
</dbReference>
<dbReference type="GO" id="GO:1990281">
    <property type="term" value="C:efflux pump complex"/>
    <property type="evidence" value="ECO:0007669"/>
    <property type="project" value="TreeGrafter"/>
</dbReference>
<dbReference type="Pfam" id="PF25989">
    <property type="entry name" value="YknX_C"/>
    <property type="match status" value="1"/>
</dbReference>
<evidence type="ECO:0000313" key="6">
    <source>
        <dbReference type="Proteomes" id="UP000000644"/>
    </source>
</evidence>
<feature type="signal peptide" evidence="3">
    <location>
        <begin position="1"/>
        <end position="41"/>
    </location>
</feature>
<feature type="chain" id="PRO_5002640007" evidence="3">
    <location>
        <begin position="42"/>
        <end position="413"/>
    </location>
</feature>
<reference evidence="6" key="1">
    <citation type="journal article" date="2009" name="Environ. Microbiol.">
        <title>The genome of Polaromonas naphthalenivorans strain CJ2, isolated from coal tar-contaminated sediment, reveals physiological and metabolic versatility and evolution through extensive horizontal gene transfer.</title>
        <authorList>
            <person name="Yagi J.M."/>
            <person name="Sims D."/>
            <person name="Brettin T."/>
            <person name="Bruce D."/>
            <person name="Madsen E.L."/>
        </authorList>
    </citation>
    <scope>NUCLEOTIDE SEQUENCE [LARGE SCALE GENOMIC DNA]</scope>
    <source>
        <strain evidence="6">CJ2</strain>
    </source>
</reference>
<dbReference type="HOGENOM" id="CLU_018816_1_3_4"/>
<proteinExistence type="inferred from homology"/>
<dbReference type="EMBL" id="CP000529">
    <property type="protein sequence ID" value="ABM38267.1"/>
    <property type="molecule type" value="Genomic_DNA"/>
</dbReference>
<dbReference type="KEGG" id="pna:Pnap_2968"/>
<gene>
    <name evidence="5" type="ordered locus">Pnap_2968</name>
</gene>
<dbReference type="RefSeq" id="WP_011802341.1">
    <property type="nucleotide sequence ID" value="NC_008781.1"/>
</dbReference>
<dbReference type="PANTHER" id="PTHR30469:SF15">
    <property type="entry name" value="HLYD FAMILY OF SECRETION PROTEINS"/>
    <property type="match status" value="1"/>
</dbReference>
<dbReference type="eggNOG" id="COG0845">
    <property type="taxonomic scope" value="Bacteria"/>
</dbReference>
<dbReference type="PANTHER" id="PTHR30469">
    <property type="entry name" value="MULTIDRUG RESISTANCE PROTEIN MDTA"/>
    <property type="match status" value="1"/>
</dbReference>
<dbReference type="Proteomes" id="UP000000644">
    <property type="component" value="Chromosome"/>
</dbReference>
<dbReference type="Gene3D" id="1.10.287.470">
    <property type="entry name" value="Helix hairpin bin"/>
    <property type="match status" value="1"/>
</dbReference>
<keyword evidence="6" id="KW-1185">Reference proteome</keyword>
<dbReference type="InterPro" id="IPR006143">
    <property type="entry name" value="RND_pump_MFP"/>
</dbReference>
<name>A1VRI9_POLNA</name>
<protein>
    <submittedName>
        <fullName evidence="5">Efflux transporter, RND family, MFP subunit</fullName>
    </submittedName>
</protein>
<dbReference type="AlphaFoldDB" id="A1VRI9"/>
<dbReference type="Gene3D" id="2.40.30.170">
    <property type="match status" value="1"/>
</dbReference>
<dbReference type="STRING" id="365044.Pnap_2968"/>
<comment type="similarity">
    <text evidence="1">Belongs to the membrane fusion protein (MFP) (TC 8.A.1) family.</text>
</comment>
<dbReference type="GO" id="GO:0015562">
    <property type="term" value="F:efflux transmembrane transporter activity"/>
    <property type="evidence" value="ECO:0007669"/>
    <property type="project" value="TreeGrafter"/>
</dbReference>
<evidence type="ECO:0000313" key="5">
    <source>
        <dbReference type="EMBL" id="ABM38267.1"/>
    </source>
</evidence>
<dbReference type="Gene3D" id="2.40.50.100">
    <property type="match status" value="1"/>
</dbReference>
<feature type="domain" description="YknX-like C-terminal permuted SH3-like" evidence="4">
    <location>
        <begin position="306"/>
        <end position="376"/>
    </location>
</feature>
<evidence type="ECO:0000256" key="3">
    <source>
        <dbReference type="SAM" id="SignalP"/>
    </source>
</evidence>
<evidence type="ECO:0000259" key="4">
    <source>
        <dbReference type="Pfam" id="PF25989"/>
    </source>
</evidence>
<dbReference type="SUPFAM" id="SSF111369">
    <property type="entry name" value="HlyD-like secretion proteins"/>
    <property type="match status" value="1"/>
</dbReference>
<sequence length="413" mass="43104">MTVFRFKGGLTRTTVAQLAFGATVCLAVVAWLVQSMLPAAAAESAEDAVAAPSAALTVQLATPSTQDWPQIVQASGPLAPWQEAVVGTETGSLRITELLVDVGSTVKRGQLMARLADETVQADLSKQNAALDQARLNLSQAQANLQRTRAVAESGALSGQKMDEYIIDEALKRVALASSEADQKSTRIRLAQTRIVAVDDGVVSARSAVLGNVVPAGTELFRLVRQGRIEWRAELDAQQLARVRQGQAARLTLPGGVAASGTVRLVAPTLSTSTGRATVYVSLAPGSGAQAGMFASGTIELAQAPALTLPQSAVVLRDGRSDVYQLNPDGVTVTRRTVVTGRRQGDRVEVVSGLEASARVVASGGAFLSEGSRVQVEGGKAKAQAPVSIQKRTTRNLLTGLRLNPAGTERGQA</sequence>
<keyword evidence="2" id="KW-0175">Coiled coil</keyword>
<feature type="coiled-coil region" evidence="2">
    <location>
        <begin position="124"/>
        <end position="151"/>
    </location>
</feature>
<evidence type="ECO:0000256" key="1">
    <source>
        <dbReference type="ARBA" id="ARBA00009477"/>
    </source>
</evidence>
<evidence type="ECO:0000256" key="2">
    <source>
        <dbReference type="SAM" id="Coils"/>
    </source>
</evidence>
<dbReference type="Gene3D" id="2.40.420.20">
    <property type="match status" value="1"/>
</dbReference>